<accession>A0A9Q0DAV6</accession>
<reference evidence="2" key="1">
    <citation type="submission" date="2022-07" db="EMBL/GenBank/DDBJ databases">
        <title>Chromosome-level genome of Muraenolepis orangiensis.</title>
        <authorList>
            <person name="Kim J."/>
        </authorList>
    </citation>
    <scope>NUCLEOTIDE SEQUENCE</scope>
    <source>
        <strain evidence="2">KU_S4_2022</strain>
        <tissue evidence="2">Muscle</tissue>
    </source>
</reference>
<protein>
    <submittedName>
        <fullName evidence="2">Uncharacterized protein</fullName>
    </submittedName>
</protein>
<gene>
    <name evidence="2" type="ORF">NHX12_034171</name>
</gene>
<sequence length="88" mass="9662">MGNFNAKIGSDNTGYEGVMGTQGLGKMNENGDRFADLCSLNQLIIGGKIFPQKQIHMATWRSPDHVKENQMSMSAISRISDNHGKTYA</sequence>
<keyword evidence="3" id="KW-1185">Reference proteome</keyword>
<organism evidence="2 3">
    <name type="scientific">Muraenolepis orangiensis</name>
    <name type="common">Patagonian moray cod</name>
    <dbReference type="NCBI Taxonomy" id="630683"/>
    <lineage>
        <taxon>Eukaryota</taxon>
        <taxon>Metazoa</taxon>
        <taxon>Chordata</taxon>
        <taxon>Craniata</taxon>
        <taxon>Vertebrata</taxon>
        <taxon>Euteleostomi</taxon>
        <taxon>Actinopterygii</taxon>
        <taxon>Neopterygii</taxon>
        <taxon>Teleostei</taxon>
        <taxon>Neoteleostei</taxon>
        <taxon>Acanthomorphata</taxon>
        <taxon>Zeiogadaria</taxon>
        <taxon>Gadariae</taxon>
        <taxon>Gadiformes</taxon>
        <taxon>Muraenolepidoidei</taxon>
        <taxon>Muraenolepididae</taxon>
        <taxon>Muraenolepis</taxon>
    </lineage>
</organism>
<feature type="region of interest" description="Disordered" evidence="1">
    <location>
        <begin position="66"/>
        <end position="88"/>
    </location>
</feature>
<dbReference type="Proteomes" id="UP001148018">
    <property type="component" value="Unassembled WGS sequence"/>
</dbReference>
<proteinExistence type="predicted"/>
<feature type="compositionally biased region" description="Polar residues" evidence="1">
    <location>
        <begin position="69"/>
        <end position="79"/>
    </location>
</feature>
<dbReference type="OrthoDB" id="410381at2759"/>
<evidence type="ECO:0000313" key="2">
    <source>
        <dbReference type="EMBL" id="KAJ3583232.1"/>
    </source>
</evidence>
<name>A0A9Q0DAV6_9TELE</name>
<evidence type="ECO:0000256" key="1">
    <source>
        <dbReference type="SAM" id="MobiDB-lite"/>
    </source>
</evidence>
<evidence type="ECO:0000313" key="3">
    <source>
        <dbReference type="Proteomes" id="UP001148018"/>
    </source>
</evidence>
<comment type="caution">
    <text evidence="2">The sequence shown here is derived from an EMBL/GenBank/DDBJ whole genome shotgun (WGS) entry which is preliminary data.</text>
</comment>
<dbReference type="AlphaFoldDB" id="A0A9Q0DAV6"/>
<dbReference type="EMBL" id="JANIIK010000500">
    <property type="protein sequence ID" value="KAJ3583232.1"/>
    <property type="molecule type" value="Genomic_DNA"/>
</dbReference>